<evidence type="ECO:0000256" key="12">
    <source>
        <dbReference type="ARBA" id="ARBA00061472"/>
    </source>
</evidence>
<dbReference type="GO" id="GO:0005829">
    <property type="term" value="C:cytosol"/>
    <property type="evidence" value="ECO:0007669"/>
    <property type="project" value="TreeGrafter"/>
</dbReference>
<keyword evidence="6" id="KW-0067">ATP-binding</keyword>
<gene>
    <name evidence="19" type="ORF">IAD46_02760</name>
</gene>
<evidence type="ECO:0000256" key="2">
    <source>
        <dbReference type="ARBA" id="ARBA00022490"/>
    </source>
</evidence>
<dbReference type="PANTHER" id="PTHR43209:SF1">
    <property type="entry name" value="TRNA SULFURTRANSFERASE"/>
    <property type="match status" value="1"/>
</dbReference>
<keyword evidence="3" id="KW-0820">tRNA-binding</keyword>
<evidence type="ECO:0000256" key="14">
    <source>
        <dbReference type="ARBA" id="ARBA00071867"/>
    </source>
</evidence>
<evidence type="ECO:0000256" key="8">
    <source>
        <dbReference type="ARBA" id="ARBA00022977"/>
    </source>
</evidence>
<evidence type="ECO:0000256" key="10">
    <source>
        <dbReference type="ARBA" id="ARBA00052330"/>
    </source>
</evidence>
<sequence>KQGVEIECIHFESTPLTSIESAQKVVDLVKKLARYAPLDRIVLHMVPFKELHMALLEHIPESYNITIMRRMMYRIAEKLSLKRHCLCLINGESVGQVASQTLQSMNTINSVTNFPILRPLCTYDKTDIIRLSRKIDCYDLSIRPFEDCCTVYVPKAPATAPKLWKAEAYEQAFDYETLVDEAVSHVQSLVIDQNSDLDLTMFGLEVREVLKEIQKK</sequence>
<dbReference type="FunFam" id="3.40.50.620:FF:000053">
    <property type="entry name" value="Probable tRNA sulfurtransferase"/>
    <property type="match status" value="1"/>
</dbReference>
<comment type="catalytic activity">
    <reaction evidence="9">
        <text>[ThiI sulfur-carrier protein]-S-sulfanyl-L-cysteine + a uridine in tRNA + 2 reduced [2Fe-2S]-[ferredoxin] + ATP + H(+) = [ThiI sulfur-carrier protein]-L-cysteine + a 4-thiouridine in tRNA + 2 oxidized [2Fe-2S]-[ferredoxin] + AMP + diphosphate</text>
        <dbReference type="Rhea" id="RHEA:24176"/>
        <dbReference type="Rhea" id="RHEA-COMP:10000"/>
        <dbReference type="Rhea" id="RHEA-COMP:10001"/>
        <dbReference type="Rhea" id="RHEA-COMP:13337"/>
        <dbReference type="Rhea" id="RHEA-COMP:13338"/>
        <dbReference type="Rhea" id="RHEA-COMP:13339"/>
        <dbReference type="Rhea" id="RHEA-COMP:13340"/>
        <dbReference type="ChEBI" id="CHEBI:15378"/>
        <dbReference type="ChEBI" id="CHEBI:29950"/>
        <dbReference type="ChEBI" id="CHEBI:30616"/>
        <dbReference type="ChEBI" id="CHEBI:33019"/>
        <dbReference type="ChEBI" id="CHEBI:33737"/>
        <dbReference type="ChEBI" id="CHEBI:33738"/>
        <dbReference type="ChEBI" id="CHEBI:61963"/>
        <dbReference type="ChEBI" id="CHEBI:65315"/>
        <dbReference type="ChEBI" id="CHEBI:136798"/>
        <dbReference type="ChEBI" id="CHEBI:456215"/>
        <dbReference type="EC" id="2.8.1.4"/>
    </reaction>
</comment>
<dbReference type="Gene3D" id="3.40.50.620">
    <property type="entry name" value="HUPs"/>
    <property type="match status" value="1"/>
</dbReference>
<comment type="function">
    <text evidence="11">Catalyzes the ATP-dependent transfer of a sulfur to tRNA to produce 4-thiouridine in position 8 of tRNAs, which functions as a near-UV photosensor. Also catalyzes the transfer of sulfur to the sulfur carrier protein ThiS, forming ThiS-thiocarboxylate. This is a step in the synthesis of thiazole, in the thiamine biosynthesis pathway. The sulfur is donated as persulfide by IscS.</text>
</comment>
<dbReference type="PANTHER" id="PTHR43209">
    <property type="entry name" value="TRNA SULFURTRANSFERASE"/>
    <property type="match status" value="1"/>
</dbReference>
<dbReference type="GO" id="GO:0140741">
    <property type="term" value="F:tRNA-uracil-4 sulfurtransferase activity"/>
    <property type="evidence" value="ECO:0007669"/>
    <property type="project" value="UniProtKB-EC"/>
</dbReference>
<dbReference type="Pfam" id="PF02568">
    <property type="entry name" value="ThiI"/>
    <property type="match status" value="1"/>
</dbReference>
<keyword evidence="2" id="KW-0963">Cytoplasm</keyword>
<feature type="non-terminal residue" evidence="19">
    <location>
        <position position="1"/>
    </location>
</feature>
<evidence type="ECO:0000256" key="11">
    <source>
        <dbReference type="ARBA" id="ARBA00058382"/>
    </source>
</evidence>
<dbReference type="SUPFAM" id="SSF52402">
    <property type="entry name" value="Adenine nucleotide alpha hydrolases-like"/>
    <property type="match status" value="1"/>
</dbReference>
<accession>A0A9D1GS24</accession>
<feature type="domain" description="Thil AANH" evidence="18">
    <location>
        <begin position="1"/>
        <end position="173"/>
    </location>
</feature>
<dbReference type="InterPro" id="IPR050102">
    <property type="entry name" value="tRNA_sulfurtransferase_ThiI"/>
</dbReference>
<evidence type="ECO:0000256" key="5">
    <source>
        <dbReference type="ARBA" id="ARBA00022741"/>
    </source>
</evidence>
<evidence type="ECO:0000256" key="17">
    <source>
        <dbReference type="ARBA" id="ARBA00080570"/>
    </source>
</evidence>
<evidence type="ECO:0000256" key="3">
    <source>
        <dbReference type="ARBA" id="ARBA00022555"/>
    </source>
</evidence>
<comment type="caution">
    <text evidence="19">The sequence shown here is derived from an EMBL/GenBank/DDBJ whole genome shotgun (WGS) entry which is preliminary data.</text>
</comment>
<keyword evidence="5" id="KW-0547">Nucleotide-binding</keyword>
<keyword evidence="7" id="KW-0694">RNA-binding</keyword>
<dbReference type="EMBL" id="DVLF01000088">
    <property type="protein sequence ID" value="HIT49926.1"/>
    <property type="molecule type" value="Genomic_DNA"/>
</dbReference>
<comment type="subcellular location">
    <subcellularLocation>
        <location evidence="1">Cytoplasm</location>
    </subcellularLocation>
</comment>
<dbReference type="AlphaFoldDB" id="A0A9D1GS24"/>
<dbReference type="GO" id="GO:0000049">
    <property type="term" value="F:tRNA binding"/>
    <property type="evidence" value="ECO:0007669"/>
    <property type="project" value="UniProtKB-KW"/>
</dbReference>
<evidence type="ECO:0000256" key="15">
    <source>
        <dbReference type="ARBA" id="ARBA00075337"/>
    </source>
</evidence>
<evidence type="ECO:0000256" key="4">
    <source>
        <dbReference type="ARBA" id="ARBA00022679"/>
    </source>
</evidence>
<dbReference type="Proteomes" id="UP000886758">
    <property type="component" value="Unassembled WGS sequence"/>
</dbReference>
<keyword evidence="4" id="KW-0808">Transferase</keyword>
<name>A0A9D1GS24_9MOLU</name>
<reference evidence="19" key="2">
    <citation type="journal article" date="2021" name="PeerJ">
        <title>Extensive microbial diversity within the chicken gut microbiome revealed by metagenomics and culture.</title>
        <authorList>
            <person name="Gilroy R."/>
            <person name="Ravi A."/>
            <person name="Getino M."/>
            <person name="Pursley I."/>
            <person name="Horton D.L."/>
            <person name="Alikhan N.F."/>
            <person name="Baker D."/>
            <person name="Gharbi K."/>
            <person name="Hall N."/>
            <person name="Watson M."/>
            <person name="Adriaenssens E.M."/>
            <person name="Foster-Nyarko E."/>
            <person name="Jarju S."/>
            <person name="Secka A."/>
            <person name="Antonio M."/>
            <person name="Oren A."/>
            <person name="Chaudhuri R.R."/>
            <person name="La Ragione R."/>
            <person name="Hildebrand F."/>
            <person name="Pallen M.J."/>
        </authorList>
    </citation>
    <scope>NUCLEOTIDE SEQUENCE</scope>
    <source>
        <strain evidence="19">ChiW17-6978</strain>
    </source>
</reference>
<evidence type="ECO:0000313" key="20">
    <source>
        <dbReference type="Proteomes" id="UP000886758"/>
    </source>
</evidence>
<evidence type="ECO:0000259" key="18">
    <source>
        <dbReference type="Pfam" id="PF02568"/>
    </source>
</evidence>
<dbReference type="GO" id="GO:0052837">
    <property type="term" value="P:thiazole biosynthetic process"/>
    <property type="evidence" value="ECO:0007669"/>
    <property type="project" value="TreeGrafter"/>
</dbReference>
<dbReference type="EC" id="2.8.1.4" evidence="13"/>
<evidence type="ECO:0000313" key="19">
    <source>
        <dbReference type="EMBL" id="HIT49926.1"/>
    </source>
</evidence>
<dbReference type="InterPro" id="IPR020536">
    <property type="entry name" value="ThiI_AANH"/>
</dbReference>
<proteinExistence type="inferred from homology"/>
<evidence type="ECO:0000256" key="16">
    <source>
        <dbReference type="ARBA" id="ARBA00077849"/>
    </source>
</evidence>
<protein>
    <recommendedName>
        <fullName evidence="14">Probable tRNA sulfurtransferase</fullName>
        <ecNumber evidence="13">2.8.1.4</ecNumber>
    </recommendedName>
    <alternativeName>
        <fullName evidence="15">Sulfur carrier protein ThiS sulfurtransferase</fullName>
    </alternativeName>
    <alternativeName>
        <fullName evidence="16">Thiamine biosynthesis protein ThiI</fullName>
    </alternativeName>
    <alternativeName>
        <fullName evidence="17">tRNA 4-thiouridine synthase</fullName>
    </alternativeName>
</protein>
<evidence type="ECO:0000256" key="6">
    <source>
        <dbReference type="ARBA" id="ARBA00022840"/>
    </source>
</evidence>
<dbReference type="InterPro" id="IPR014729">
    <property type="entry name" value="Rossmann-like_a/b/a_fold"/>
</dbReference>
<reference evidence="19" key="1">
    <citation type="submission" date="2020-10" db="EMBL/GenBank/DDBJ databases">
        <authorList>
            <person name="Gilroy R."/>
        </authorList>
    </citation>
    <scope>NUCLEOTIDE SEQUENCE</scope>
    <source>
        <strain evidence="19">ChiW17-6978</strain>
    </source>
</reference>
<organism evidence="19 20">
    <name type="scientific">Candidatus Pelethenecus faecipullorum</name>
    <dbReference type="NCBI Taxonomy" id="2840900"/>
    <lineage>
        <taxon>Bacteria</taxon>
        <taxon>Bacillati</taxon>
        <taxon>Mycoplasmatota</taxon>
        <taxon>Mollicutes</taxon>
        <taxon>Candidatus Pelethenecus</taxon>
    </lineage>
</organism>
<evidence type="ECO:0000256" key="9">
    <source>
        <dbReference type="ARBA" id="ARBA00050570"/>
    </source>
</evidence>
<dbReference type="GO" id="GO:0009228">
    <property type="term" value="P:thiamine biosynthetic process"/>
    <property type="evidence" value="ECO:0007669"/>
    <property type="project" value="UniProtKB-KW"/>
</dbReference>
<dbReference type="GO" id="GO:0002937">
    <property type="term" value="P:tRNA 4-thiouridine biosynthesis"/>
    <property type="evidence" value="ECO:0007669"/>
    <property type="project" value="TreeGrafter"/>
</dbReference>
<comment type="catalytic activity">
    <reaction evidence="10">
        <text>[ThiS sulfur-carrier protein]-C-terminal Gly-Gly-AMP + S-sulfanyl-L-cysteinyl-[cysteine desulfurase] + AH2 = [ThiS sulfur-carrier protein]-C-terminal-Gly-aminoethanethioate + L-cysteinyl-[cysteine desulfurase] + A + AMP + 2 H(+)</text>
        <dbReference type="Rhea" id="RHEA:43340"/>
        <dbReference type="Rhea" id="RHEA-COMP:12157"/>
        <dbReference type="Rhea" id="RHEA-COMP:12158"/>
        <dbReference type="Rhea" id="RHEA-COMP:12910"/>
        <dbReference type="Rhea" id="RHEA-COMP:19908"/>
        <dbReference type="ChEBI" id="CHEBI:13193"/>
        <dbReference type="ChEBI" id="CHEBI:15378"/>
        <dbReference type="ChEBI" id="CHEBI:17499"/>
        <dbReference type="ChEBI" id="CHEBI:29950"/>
        <dbReference type="ChEBI" id="CHEBI:61963"/>
        <dbReference type="ChEBI" id="CHEBI:90618"/>
        <dbReference type="ChEBI" id="CHEBI:232372"/>
        <dbReference type="ChEBI" id="CHEBI:456215"/>
    </reaction>
</comment>
<dbReference type="CDD" id="cd01712">
    <property type="entry name" value="PPase_ThiI"/>
    <property type="match status" value="1"/>
</dbReference>
<dbReference type="GO" id="GO:0004810">
    <property type="term" value="F:CCA tRNA nucleotidyltransferase activity"/>
    <property type="evidence" value="ECO:0007669"/>
    <property type="project" value="InterPro"/>
</dbReference>
<dbReference type="GO" id="GO:0005524">
    <property type="term" value="F:ATP binding"/>
    <property type="evidence" value="ECO:0007669"/>
    <property type="project" value="UniProtKB-KW"/>
</dbReference>
<evidence type="ECO:0000256" key="13">
    <source>
        <dbReference type="ARBA" id="ARBA00066827"/>
    </source>
</evidence>
<comment type="similarity">
    <text evidence="12">Belongs to the ThiI family.</text>
</comment>
<evidence type="ECO:0000256" key="1">
    <source>
        <dbReference type="ARBA" id="ARBA00004496"/>
    </source>
</evidence>
<keyword evidence="8" id="KW-0784">Thiamine biosynthesis</keyword>
<evidence type="ECO:0000256" key="7">
    <source>
        <dbReference type="ARBA" id="ARBA00022884"/>
    </source>
</evidence>